<evidence type="ECO:0008006" key="3">
    <source>
        <dbReference type="Google" id="ProtNLM"/>
    </source>
</evidence>
<organism evidence="1 2">
    <name type="scientific">Tuber borchii</name>
    <name type="common">White truffle</name>
    <dbReference type="NCBI Taxonomy" id="42251"/>
    <lineage>
        <taxon>Eukaryota</taxon>
        <taxon>Fungi</taxon>
        <taxon>Dikarya</taxon>
        <taxon>Ascomycota</taxon>
        <taxon>Pezizomycotina</taxon>
        <taxon>Pezizomycetes</taxon>
        <taxon>Pezizales</taxon>
        <taxon>Tuberaceae</taxon>
        <taxon>Tuber</taxon>
    </lineage>
</organism>
<accession>A0A2T6ZI94</accession>
<keyword evidence="2" id="KW-1185">Reference proteome</keyword>
<dbReference type="AlphaFoldDB" id="A0A2T6ZI94"/>
<dbReference type="STRING" id="42251.A0A2T6ZI94"/>
<evidence type="ECO:0000313" key="1">
    <source>
        <dbReference type="EMBL" id="PUU75215.1"/>
    </source>
</evidence>
<dbReference type="GO" id="GO:0005737">
    <property type="term" value="C:cytoplasm"/>
    <property type="evidence" value="ECO:0007669"/>
    <property type="project" value="TreeGrafter"/>
</dbReference>
<dbReference type="PANTHER" id="PTHR13847">
    <property type="entry name" value="SARCOSINE DEHYDROGENASE-RELATED"/>
    <property type="match status" value="1"/>
</dbReference>
<dbReference type="InterPro" id="IPR036188">
    <property type="entry name" value="FAD/NAD-bd_sf"/>
</dbReference>
<gene>
    <name evidence="1" type="ORF">B9Z19DRAFT_1154638</name>
</gene>
<comment type="caution">
    <text evidence="1">The sequence shown here is derived from an EMBL/GenBank/DDBJ whole genome shotgun (WGS) entry which is preliminary data.</text>
</comment>
<protein>
    <recommendedName>
        <fullName evidence="3">FAD dependent oxidoreductase domain-containing protein</fullName>
    </recommendedName>
</protein>
<proteinExistence type="predicted"/>
<reference evidence="1 2" key="1">
    <citation type="submission" date="2017-04" db="EMBL/GenBank/DDBJ databases">
        <title>Draft genome sequence of Tuber borchii Vittad., a whitish edible truffle.</title>
        <authorList>
            <consortium name="DOE Joint Genome Institute"/>
            <person name="Murat C."/>
            <person name="Kuo A."/>
            <person name="Barry K.W."/>
            <person name="Clum A."/>
            <person name="Dockter R.B."/>
            <person name="Fauchery L."/>
            <person name="Iotti M."/>
            <person name="Kohler A."/>
            <person name="Labutti K."/>
            <person name="Lindquist E.A."/>
            <person name="Lipzen A."/>
            <person name="Ohm R.A."/>
            <person name="Wang M."/>
            <person name="Grigoriev I.V."/>
            <person name="Zambonelli A."/>
            <person name="Martin F.M."/>
        </authorList>
    </citation>
    <scope>NUCLEOTIDE SEQUENCE [LARGE SCALE GENOMIC DNA]</scope>
    <source>
        <strain evidence="1 2">Tbo3840</strain>
    </source>
</reference>
<dbReference type="EMBL" id="NESQ01000244">
    <property type="protein sequence ID" value="PUU75215.1"/>
    <property type="molecule type" value="Genomic_DNA"/>
</dbReference>
<dbReference type="Gene3D" id="3.50.50.60">
    <property type="entry name" value="FAD/NAD(P)-binding domain"/>
    <property type="match status" value="1"/>
</dbReference>
<dbReference type="SUPFAM" id="SSF51905">
    <property type="entry name" value="FAD/NAD(P)-binding domain"/>
    <property type="match status" value="1"/>
</dbReference>
<dbReference type="OrthoDB" id="429143at2759"/>
<dbReference type="Proteomes" id="UP000244722">
    <property type="component" value="Unassembled WGS sequence"/>
</dbReference>
<name>A0A2T6ZI94_TUBBO</name>
<evidence type="ECO:0000313" key="2">
    <source>
        <dbReference type="Proteomes" id="UP000244722"/>
    </source>
</evidence>
<sequence>MGSTVSPLTELLLPNFDSYDTCNLSQTRFQPPPESQFSNPTSSFWLSDPPPVFTHQSPTFPTAVDVVVIGSGITGTAAARTLLSNSPGLRVAMLDARELIATGLVAIFGREKARKVKEFRMGIPEGVTEECQIRKVEVVDATAKSCLGIYLEEFPEEIGGWETYEGEEARCIIAGPAGALGPARLIHPILARLLFTHPTFTLDSRAPVTSIAPPDSTISPNVVHTLQGEITATHILRTTNGYTANLLPGRCFPFALKTEIGTVDDSVVDVCTTVHVSGVLPAIGVDTKVQKIWIGIMRFSGDVLPWIGEALAEISGRWQGTGKEWVAVGYTGDGMCVAWGAGKEVVTRIMGVKGGVGVIEEMDVTFERVERAKGLEGLVGVFLG</sequence>